<dbReference type="Proteomes" id="UP001281147">
    <property type="component" value="Unassembled WGS sequence"/>
</dbReference>
<gene>
    <name evidence="1" type="ORF">LTR37_001295</name>
</gene>
<keyword evidence="2" id="KW-1185">Reference proteome</keyword>
<organism evidence="1 2">
    <name type="scientific">Vermiconidia calcicola</name>
    <dbReference type="NCBI Taxonomy" id="1690605"/>
    <lineage>
        <taxon>Eukaryota</taxon>
        <taxon>Fungi</taxon>
        <taxon>Dikarya</taxon>
        <taxon>Ascomycota</taxon>
        <taxon>Pezizomycotina</taxon>
        <taxon>Dothideomycetes</taxon>
        <taxon>Dothideomycetidae</taxon>
        <taxon>Mycosphaerellales</taxon>
        <taxon>Extremaceae</taxon>
        <taxon>Vermiconidia</taxon>
    </lineage>
</organism>
<proteinExistence type="predicted"/>
<protein>
    <submittedName>
        <fullName evidence="1">Uncharacterized protein</fullName>
    </submittedName>
</protein>
<reference evidence="1" key="1">
    <citation type="submission" date="2023-07" db="EMBL/GenBank/DDBJ databases">
        <title>Black Yeasts Isolated from many extreme environments.</title>
        <authorList>
            <person name="Coleine C."/>
            <person name="Stajich J.E."/>
            <person name="Selbmann L."/>
        </authorList>
    </citation>
    <scope>NUCLEOTIDE SEQUENCE</scope>
    <source>
        <strain evidence="1">CCFEE 5714</strain>
    </source>
</reference>
<evidence type="ECO:0000313" key="1">
    <source>
        <dbReference type="EMBL" id="KAK3724170.1"/>
    </source>
</evidence>
<comment type="caution">
    <text evidence="1">The sequence shown here is derived from an EMBL/GenBank/DDBJ whole genome shotgun (WGS) entry which is preliminary data.</text>
</comment>
<dbReference type="EMBL" id="JAUTXU010000006">
    <property type="protein sequence ID" value="KAK3724170.1"/>
    <property type="molecule type" value="Genomic_DNA"/>
</dbReference>
<accession>A0ACC3NXL1</accession>
<name>A0ACC3NXL1_9PEZI</name>
<sequence length="428" mass="48691">MQRPVSGLSPDTSEYFASGSSGSSDIQAEKQIRIDSANQGREMPVLRNPSHDDAAVEGQSNFTSRREFRDSLLLPNDTPRVEPLPPEKADWNDSSLQRLRSFRFGGRGERTQPMPRSVEADILRQFGSGEAIEANQKIFVTAEMEHHDEPVSPKHVPSLPEWSRGDATSRRRGMFNFREMQRRPQDYPREVLPVPQIVRAEGAGAQHFGLVENDEPSRSYNNGKNMFIFGKPAEREFSPKGKRLKRKGTLANLRKGISNMGMPKKLRQLIGRKRSRRDSVGDEHEESPNKAPRLHCDTSRCSELPAAVDEEMQQLQQQLEGQRLEEEQLLEQQQEEQDPVENRPMSNEDNASLYPPTTYSPVRPNPFQHDETLAMLEGRLVRETSPAPTWMAAAASLPWVSRWAGRDADDFRRFIDAAESDNWEMDMS</sequence>
<evidence type="ECO:0000313" key="2">
    <source>
        <dbReference type="Proteomes" id="UP001281147"/>
    </source>
</evidence>